<feature type="compositionally biased region" description="Pro residues" evidence="4">
    <location>
        <begin position="337"/>
        <end position="349"/>
    </location>
</feature>
<comment type="caution">
    <text evidence="5">The sequence shown here is derived from an EMBL/GenBank/DDBJ whole genome shotgun (WGS) entry which is preliminary data.</text>
</comment>
<proteinExistence type="inferred from homology"/>
<feature type="region of interest" description="Disordered" evidence="4">
    <location>
        <begin position="264"/>
        <end position="349"/>
    </location>
</feature>
<reference evidence="5" key="1">
    <citation type="journal article" date="2020" name="New Phytol.">
        <title>Comparative genomics reveals dynamic genome evolution in host specialist ectomycorrhizal fungi.</title>
        <authorList>
            <person name="Lofgren L.A."/>
            <person name="Nguyen N.H."/>
            <person name="Vilgalys R."/>
            <person name="Ruytinx J."/>
            <person name="Liao H.L."/>
            <person name="Branco S."/>
            <person name="Kuo A."/>
            <person name="LaButti K."/>
            <person name="Lipzen A."/>
            <person name="Andreopoulos W."/>
            <person name="Pangilinan J."/>
            <person name="Riley R."/>
            <person name="Hundley H."/>
            <person name="Na H."/>
            <person name="Barry K."/>
            <person name="Grigoriev I.V."/>
            <person name="Stajich J.E."/>
            <person name="Kennedy P.G."/>
        </authorList>
    </citation>
    <scope>NUCLEOTIDE SEQUENCE</scope>
    <source>
        <strain evidence="5">S12</strain>
    </source>
</reference>
<evidence type="ECO:0000313" key="5">
    <source>
        <dbReference type="EMBL" id="KAG1810025.1"/>
    </source>
</evidence>
<feature type="compositionally biased region" description="Polar residues" evidence="4">
    <location>
        <begin position="84"/>
        <end position="94"/>
    </location>
</feature>
<dbReference type="OrthoDB" id="72772at2759"/>
<dbReference type="GO" id="GO:0000149">
    <property type="term" value="F:SNARE binding"/>
    <property type="evidence" value="ECO:0007669"/>
    <property type="project" value="TreeGrafter"/>
</dbReference>
<dbReference type="PANTHER" id="PTHR15157">
    <property type="entry name" value="UV RADIATION RESISTANCE-ASSOCIATED GENE PROTEIN"/>
    <property type="match status" value="1"/>
</dbReference>
<feature type="compositionally biased region" description="Low complexity" evidence="4">
    <location>
        <begin position="480"/>
        <end position="494"/>
    </location>
</feature>
<accession>A0A9P7E315</accession>
<feature type="region of interest" description="Disordered" evidence="4">
    <location>
        <begin position="480"/>
        <end position="545"/>
    </location>
</feature>
<comment type="similarity">
    <text evidence="1">Belongs to the ATG14 family.</text>
</comment>
<dbReference type="GO" id="GO:0032991">
    <property type="term" value="C:protein-containing complex"/>
    <property type="evidence" value="ECO:0007669"/>
    <property type="project" value="UniProtKB-ARBA"/>
</dbReference>
<protein>
    <recommendedName>
        <fullName evidence="2">Autophagy-related protein 14</fullName>
    </recommendedName>
</protein>
<evidence type="ECO:0000313" key="6">
    <source>
        <dbReference type="Proteomes" id="UP000719766"/>
    </source>
</evidence>
<dbReference type="PANTHER" id="PTHR15157:SF5">
    <property type="entry name" value="UV RADIATION RESISTANCE-ASSOCIATED GENE PROTEIN"/>
    <property type="match status" value="1"/>
</dbReference>
<evidence type="ECO:0000256" key="2">
    <source>
        <dbReference type="ARBA" id="ARBA00013807"/>
    </source>
</evidence>
<dbReference type="RefSeq" id="XP_041167690.1">
    <property type="nucleotide sequence ID" value="XM_041301187.1"/>
</dbReference>
<feature type="region of interest" description="Disordered" evidence="4">
    <location>
        <begin position="862"/>
        <end position="905"/>
    </location>
</feature>
<feature type="compositionally biased region" description="Polar residues" evidence="4">
    <location>
        <begin position="512"/>
        <end position="530"/>
    </location>
</feature>
<evidence type="ECO:0000256" key="3">
    <source>
        <dbReference type="ARBA" id="ARBA00023054"/>
    </source>
</evidence>
<dbReference type="Proteomes" id="UP000719766">
    <property type="component" value="Unassembled WGS sequence"/>
</dbReference>
<feature type="compositionally biased region" description="Low complexity" evidence="4">
    <location>
        <begin position="136"/>
        <end position="149"/>
    </location>
</feature>
<feature type="region of interest" description="Disordered" evidence="4">
    <location>
        <begin position="82"/>
        <end position="164"/>
    </location>
</feature>
<sequence length="1022" mass="111505">MSHSVHDITPTTSLDSVNLEHEECFQRRLRHISSIQVRNLTPFPVRDAFASALARPAEHSQFTPLGNLSDDLDITLSRKRSRRISTNSVNTLQSARVDDHAPILDNGDGRGRRRTHSKVSFSGGGSAEPTQRSNAISRTISTSTTTPTIKPSNRTRTNSMVSSMSVSTANINVHSSTSNTQAPSTLSTVLSSSLFFDYSQRTLEKVIQSRLVETFISITVPDTPDVFPLPSSLPNTQRTRAESAPRARSFTSNDFVVPNSVASVRKASKTSRPNSAESSKAAPLFRPEPSSIRSSTTLRKGTPPVRTTGASLTTRVVPKTHKSSTSVPRNFTASQLPSPPASPASPEPPLLHTVPNYISPIHQPSTNPSFVIDARSEFEFAPWTDLGADTVKIELWAKTCRHLTSRAGASLESKGKQKEMLVTDPTREGPEWTVLEQWNVTLADLVPLKPELEAHPSRLPSNTLFISFSTRAETFYLPTRSVSGVHSHSRSPSPTAYNSEPETGIRKFGHSANPTTPAHFHLTQTPSEQPNKSRRSRKTNTRTASSQDLLQLVTLQSCIIDHEESLADVIRQIDTTLDNDVVAILNREASEREARIEDRQSEAKEILERACLLRGDIASRRKRLKHRRDILATAGSMYAEDQANLRQTAVEVAEQKRCLDVLRARLAVIRTSLISTLSWLYPIELFSSSELLFTILTVPLPIPFNTTEPAPPLSLASHKEVTEDAVATALGFAAQLVQLLAIYMGKGLTYPITCIGSRSLIRDDISAMIGPRMFPLFSKGVDTYRFEYGVFLLNKDIEMLMADRDLRALDMRHTLPNLKNLLLTLTDGECASVHNSRVFDSPASSGLVTPLRAHSLPPTLVLTPDSPKANHCSSELPADVEAENTTPTESGSTTPTATTPFTEGTSTFSRYSKLSIGFPPLPGFLRSRHASAVGRVSVKLDPETGWEAEDGVQGATSGLPAPNLRIGEDEDRGTIRGVVVDCEEGKPGEVKVGEGAKEPMEKTVEGASAVVNGPCTVDSRAL</sequence>
<organism evidence="5 6">
    <name type="scientific">Suillus plorans</name>
    <dbReference type="NCBI Taxonomy" id="116603"/>
    <lineage>
        <taxon>Eukaryota</taxon>
        <taxon>Fungi</taxon>
        <taxon>Dikarya</taxon>
        <taxon>Basidiomycota</taxon>
        <taxon>Agaricomycotina</taxon>
        <taxon>Agaricomycetes</taxon>
        <taxon>Agaricomycetidae</taxon>
        <taxon>Boletales</taxon>
        <taxon>Suillineae</taxon>
        <taxon>Suillaceae</taxon>
        <taxon>Suillus</taxon>
    </lineage>
</organism>
<dbReference type="GO" id="GO:0005768">
    <property type="term" value="C:endosome"/>
    <property type="evidence" value="ECO:0007669"/>
    <property type="project" value="TreeGrafter"/>
</dbReference>
<name>A0A9P7E315_9AGAM</name>
<dbReference type="EMBL" id="JABBWE010000001">
    <property type="protein sequence ID" value="KAG1810025.1"/>
    <property type="molecule type" value="Genomic_DNA"/>
</dbReference>
<feature type="compositionally biased region" description="Basic and acidic residues" evidence="4">
    <location>
        <begin position="96"/>
        <end position="110"/>
    </location>
</feature>
<dbReference type="GO" id="GO:0000323">
    <property type="term" value="C:lytic vacuole"/>
    <property type="evidence" value="ECO:0007669"/>
    <property type="project" value="TreeGrafter"/>
</dbReference>
<dbReference type="AlphaFoldDB" id="A0A9P7E315"/>
<evidence type="ECO:0000256" key="4">
    <source>
        <dbReference type="SAM" id="MobiDB-lite"/>
    </source>
</evidence>
<dbReference type="Pfam" id="PF10186">
    <property type="entry name" value="ATG14"/>
    <property type="match status" value="1"/>
</dbReference>
<keyword evidence="6" id="KW-1185">Reference proteome</keyword>
<keyword evidence="3" id="KW-0175">Coiled coil</keyword>
<feature type="compositionally biased region" description="Low complexity" evidence="4">
    <location>
        <begin position="885"/>
        <end position="905"/>
    </location>
</feature>
<dbReference type="GO" id="GO:0035493">
    <property type="term" value="P:SNARE complex assembly"/>
    <property type="evidence" value="ECO:0007669"/>
    <property type="project" value="TreeGrafter"/>
</dbReference>
<dbReference type="GeneID" id="64594951"/>
<gene>
    <name evidence="5" type="ORF">HD556DRAFT_1317469</name>
</gene>
<dbReference type="InterPro" id="IPR018791">
    <property type="entry name" value="UV_resistance/autophagy_Atg14"/>
</dbReference>
<evidence type="ECO:0000256" key="1">
    <source>
        <dbReference type="ARBA" id="ARBA00009574"/>
    </source>
</evidence>
<feature type="compositionally biased region" description="Polar residues" evidence="4">
    <location>
        <begin position="323"/>
        <end position="332"/>
    </location>
</feature>